<feature type="domain" description="Beta-lactamase-related" evidence="2">
    <location>
        <begin position="76"/>
        <end position="442"/>
    </location>
</feature>
<proteinExistence type="predicted"/>
<dbReference type="PANTHER" id="PTHR43283:SF3">
    <property type="entry name" value="BETA-LACTAMASE FAMILY PROTEIN (AFU_ORTHOLOGUE AFUA_5G07500)"/>
    <property type="match status" value="1"/>
</dbReference>
<dbReference type="SUPFAM" id="SSF56601">
    <property type="entry name" value="beta-lactamase/transpeptidase-like"/>
    <property type="match status" value="1"/>
</dbReference>
<gene>
    <name evidence="3" type="ORF">D3876_18905</name>
</gene>
<keyword evidence="3" id="KW-0378">Hydrolase</keyword>
<organism evidence="3 4">
    <name type="scientific">Sphingomonas cavernae</name>
    <dbReference type="NCBI Taxonomy" id="2320861"/>
    <lineage>
        <taxon>Bacteria</taxon>
        <taxon>Pseudomonadati</taxon>
        <taxon>Pseudomonadota</taxon>
        <taxon>Alphaproteobacteria</taxon>
        <taxon>Sphingomonadales</taxon>
        <taxon>Sphingomonadaceae</taxon>
        <taxon>Sphingomonas</taxon>
    </lineage>
</organism>
<dbReference type="OrthoDB" id="9808046at2"/>
<dbReference type="InterPro" id="IPR050789">
    <property type="entry name" value="Diverse_Enzym_Activities"/>
</dbReference>
<accession>A0A418W886</accession>
<sequence length="454" mass="49474">MTENNPSLPREGQGVGEQHGRLDAGWAASDAKGLAPLATHPNPSLGREGLTVSDPAELGFIPERLQRIDAHLKAKYLDTGRLPHTALLIGRGDEIAHLSLQGEARAGQPLKDDAIFRIASMSKPITSVAFMQLVEEGKLALADPVTKVIPEWKNLGVFVAGGGNMPFVSRPAATQMRMIDLLRHTAGFTYSFQERTPIDAAYRKAKLEAFSGPDLEELIKILADIPLQFDPGTSWNYSIATDILGAIIQRVDGKPLDEAIAARITRPLGMDDTHFQVPTDKLDRMPDCYAFDPKETKKLYDPGEKSAWGRKPNQLSGGGGLASTLADYHRFCRMLLNEGELDGERIISRKTLELMTANHLPGGGDLTQHSTALFSEAENAGVGFGLGFATTMDPAATMVPGSRGDFYWGGMFSTAFFVDPVEAIIMIFMTQLMPSNTYPVRREIKTMLYSALAE</sequence>
<keyword evidence="4" id="KW-1185">Reference proteome</keyword>
<dbReference type="AlphaFoldDB" id="A0A418W886"/>
<evidence type="ECO:0000313" key="4">
    <source>
        <dbReference type="Proteomes" id="UP000286100"/>
    </source>
</evidence>
<feature type="region of interest" description="Disordered" evidence="1">
    <location>
        <begin position="1"/>
        <end position="20"/>
    </location>
</feature>
<comment type="caution">
    <text evidence="3">The sequence shown here is derived from an EMBL/GenBank/DDBJ whole genome shotgun (WGS) entry which is preliminary data.</text>
</comment>
<dbReference type="GO" id="GO:0016787">
    <property type="term" value="F:hydrolase activity"/>
    <property type="evidence" value="ECO:0007669"/>
    <property type="project" value="UniProtKB-KW"/>
</dbReference>
<dbReference type="Proteomes" id="UP000286100">
    <property type="component" value="Unassembled WGS sequence"/>
</dbReference>
<dbReference type="EMBL" id="QYUM01000004">
    <property type="protein sequence ID" value="RJF86213.1"/>
    <property type="molecule type" value="Genomic_DNA"/>
</dbReference>
<evidence type="ECO:0000256" key="1">
    <source>
        <dbReference type="SAM" id="MobiDB-lite"/>
    </source>
</evidence>
<dbReference type="InterPro" id="IPR012338">
    <property type="entry name" value="Beta-lactam/transpept-like"/>
</dbReference>
<evidence type="ECO:0000313" key="3">
    <source>
        <dbReference type="EMBL" id="RJF86213.1"/>
    </source>
</evidence>
<dbReference type="Pfam" id="PF00144">
    <property type="entry name" value="Beta-lactamase"/>
    <property type="match status" value="1"/>
</dbReference>
<dbReference type="PANTHER" id="PTHR43283">
    <property type="entry name" value="BETA-LACTAMASE-RELATED"/>
    <property type="match status" value="1"/>
</dbReference>
<name>A0A418W886_9SPHN</name>
<dbReference type="Gene3D" id="3.40.710.10">
    <property type="entry name" value="DD-peptidase/beta-lactamase superfamily"/>
    <property type="match status" value="1"/>
</dbReference>
<reference evidence="3 4" key="1">
    <citation type="submission" date="2018-09" db="EMBL/GenBank/DDBJ databases">
        <authorList>
            <person name="Zhu H."/>
        </authorList>
    </citation>
    <scope>NUCLEOTIDE SEQUENCE [LARGE SCALE GENOMIC DNA]</scope>
    <source>
        <strain evidence="3 4">K2R01-6</strain>
    </source>
</reference>
<protein>
    <submittedName>
        <fullName evidence="3">Class A beta-lactamase-related serine hydrolase</fullName>
    </submittedName>
</protein>
<evidence type="ECO:0000259" key="2">
    <source>
        <dbReference type="Pfam" id="PF00144"/>
    </source>
</evidence>
<dbReference type="InterPro" id="IPR001466">
    <property type="entry name" value="Beta-lactam-related"/>
</dbReference>